<reference evidence="1 2" key="1">
    <citation type="submission" date="2020-04" db="EMBL/GenBank/DDBJ databases">
        <title>Whole-genome sequencing of Vibrio spp. from China reveals different genetic environments of blaCTX-M-14 among diverse lineages.</title>
        <authorList>
            <person name="Zheng Z."/>
            <person name="Ye L."/>
            <person name="Chen S."/>
        </authorList>
    </citation>
    <scope>NUCLEOTIDE SEQUENCE [LARGE SCALE GENOMIC DNA]</scope>
    <source>
        <strain evidence="1 2">Vb1636</strain>
    </source>
</reference>
<dbReference type="AlphaFoldDB" id="A0A7Y0MSS4"/>
<dbReference type="RefSeq" id="WP_025590926.1">
    <property type="nucleotide sequence ID" value="NZ_JABCMA010000002.1"/>
</dbReference>
<gene>
    <name evidence="1" type="ORF">HKB35_03305</name>
</gene>
<sequence length="135" mass="15701">MVSCNVSYEESLAQWQRSHPCVVCVSLPHNDESWSIDIVGLPDGESQFTVNQNLSTEQCLYQLLAYERLVVADKQHFFAEMEKRLTSPSLFTDHVIKQLKQRTTAIGFEKRYRTAQQLRNDYISAQLSRLKSHRH</sequence>
<proteinExistence type="predicted"/>
<dbReference type="Proteomes" id="UP000565155">
    <property type="component" value="Unassembled WGS sequence"/>
</dbReference>
<evidence type="ECO:0000313" key="1">
    <source>
        <dbReference type="EMBL" id="NMR72643.1"/>
    </source>
</evidence>
<evidence type="ECO:0000313" key="2">
    <source>
        <dbReference type="Proteomes" id="UP000565155"/>
    </source>
</evidence>
<protein>
    <submittedName>
        <fullName evidence="1">Uncharacterized protein</fullName>
    </submittedName>
</protein>
<organism evidence="1 2">
    <name type="scientific">Vibrio alginolyticus</name>
    <dbReference type="NCBI Taxonomy" id="663"/>
    <lineage>
        <taxon>Bacteria</taxon>
        <taxon>Pseudomonadati</taxon>
        <taxon>Pseudomonadota</taxon>
        <taxon>Gammaproteobacteria</taxon>
        <taxon>Vibrionales</taxon>
        <taxon>Vibrionaceae</taxon>
        <taxon>Vibrio</taxon>
    </lineage>
</organism>
<name>A0A7Y0MSS4_VIBAL</name>
<accession>A0A7Y0MSS4</accession>
<comment type="caution">
    <text evidence="1">The sequence shown here is derived from an EMBL/GenBank/DDBJ whole genome shotgun (WGS) entry which is preliminary data.</text>
</comment>
<dbReference type="EMBL" id="JABCMA010000002">
    <property type="protein sequence ID" value="NMR72643.1"/>
    <property type="molecule type" value="Genomic_DNA"/>
</dbReference>